<dbReference type="OrthoDB" id="9812089at2"/>
<dbReference type="InterPro" id="IPR032710">
    <property type="entry name" value="NTF2-like_dom_sf"/>
</dbReference>
<proteinExistence type="predicted"/>
<dbReference type="PANTHER" id="PTHR38436">
    <property type="entry name" value="POLYKETIDE CYCLASE SNOAL-LIKE DOMAIN"/>
    <property type="match status" value="1"/>
</dbReference>
<dbReference type="GO" id="GO:0030638">
    <property type="term" value="P:polyketide metabolic process"/>
    <property type="evidence" value="ECO:0007669"/>
    <property type="project" value="InterPro"/>
</dbReference>
<protein>
    <submittedName>
        <fullName evidence="1">Uncharacterized protein</fullName>
    </submittedName>
</protein>
<evidence type="ECO:0000313" key="2">
    <source>
        <dbReference type="Proteomes" id="UP000251205"/>
    </source>
</evidence>
<dbReference type="Gene3D" id="3.10.450.50">
    <property type="match status" value="1"/>
</dbReference>
<sequence>MRRRVLIRQTEVIIGTTKMSERIQSNKEIALDFHRRAFVEKDPVSAISAHVGSTYIQHNPQVADGPEGFVGFVKGFHQQFPDFKIEIKRTIADADLVAIHFCAYLNKEDRGTAGVDIFRIESGKVVEHWDILQPIPEQAANSNGMF</sequence>
<dbReference type="Proteomes" id="UP000251205">
    <property type="component" value="Unassembled WGS sequence"/>
</dbReference>
<reference evidence="1 2" key="1">
    <citation type="submission" date="2018-06" db="EMBL/GenBank/DDBJ databases">
        <title>Whole Genome Sequence of an efficient microsymbiont, Rhizobium tropici.</title>
        <authorList>
            <person name="Srinivasan R."/>
            <person name="Singh H.V."/>
            <person name="Srivastava R."/>
            <person name="Kumari B."/>
            <person name="Radhakrishna A."/>
        </authorList>
    </citation>
    <scope>NUCLEOTIDE SEQUENCE [LARGE SCALE GENOMIC DNA]</scope>
    <source>
        <strain evidence="1 2">IGFRI Rhizo-19</strain>
    </source>
</reference>
<dbReference type="AlphaFoldDB" id="A0A329YAK3"/>
<comment type="caution">
    <text evidence="1">The sequence shown here is derived from an EMBL/GenBank/DDBJ whole genome shotgun (WGS) entry which is preliminary data.</text>
</comment>
<accession>A0A329YAK3</accession>
<dbReference type="SUPFAM" id="SSF54427">
    <property type="entry name" value="NTF2-like"/>
    <property type="match status" value="1"/>
</dbReference>
<dbReference type="Pfam" id="PF07366">
    <property type="entry name" value="SnoaL"/>
    <property type="match status" value="1"/>
</dbReference>
<evidence type="ECO:0000313" key="1">
    <source>
        <dbReference type="EMBL" id="RAX41169.1"/>
    </source>
</evidence>
<dbReference type="InterPro" id="IPR009959">
    <property type="entry name" value="Cyclase_SnoaL-like"/>
</dbReference>
<dbReference type="PANTHER" id="PTHR38436:SF1">
    <property type="entry name" value="ESTER CYCLASE"/>
    <property type="match status" value="1"/>
</dbReference>
<name>A0A329YAK3_RHITR</name>
<gene>
    <name evidence="1" type="ORF">DQ393_12945</name>
</gene>
<dbReference type="EMBL" id="QMKK01000032">
    <property type="protein sequence ID" value="RAX41169.1"/>
    <property type="molecule type" value="Genomic_DNA"/>
</dbReference>
<organism evidence="1 2">
    <name type="scientific">Rhizobium tropici</name>
    <dbReference type="NCBI Taxonomy" id="398"/>
    <lineage>
        <taxon>Bacteria</taxon>
        <taxon>Pseudomonadati</taxon>
        <taxon>Pseudomonadota</taxon>
        <taxon>Alphaproteobacteria</taxon>
        <taxon>Hyphomicrobiales</taxon>
        <taxon>Rhizobiaceae</taxon>
        <taxon>Rhizobium/Agrobacterium group</taxon>
        <taxon>Rhizobium</taxon>
    </lineage>
</organism>